<dbReference type="Gene3D" id="3.30.460.10">
    <property type="entry name" value="Beta Polymerase, domain 2"/>
    <property type="match status" value="1"/>
</dbReference>
<dbReference type="InterPro" id="IPR054708">
    <property type="entry name" value="MTPAP-like_central"/>
</dbReference>
<evidence type="ECO:0000259" key="2">
    <source>
        <dbReference type="Pfam" id="PF22600"/>
    </source>
</evidence>
<reference evidence="3 4" key="1">
    <citation type="journal article" date="2024" name="Nat. Commun.">
        <title>Phylogenomics reveals the evolutionary origins of lichenization in chlorophyte algae.</title>
        <authorList>
            <person name="Puginier C."/>
            <person name="Libourel C."/>
            <person name="Otte J."/>
            <person name="Skaloud P."/>
            <person name="Haon M."/>
            <person name="Grisel S."/>
            <person name="Petersen M."/>
            <person name="Berrin J.G."/>
            <person name="Delaux P.M."/>
            <person name="Dal Grande F."/>
            <person name="Keller J."/>
        </authorList>
    </citation>
    <scope>NUCLEOTIDE SEQUENCE [LARGE SCALE GENOMIC DNA]</scope>
    <source>
        <strain evidence="3 4">SAG 216-7</strain>
    </source>
</reference>
<feature type="compositionally biased region" description="Polar residues" evidence="1">
    <location>
        <begin position="710"/>
        <end position="719"/>
    </location>
</feature>
<dbReference type="PANTHER" id="PTHR23092">
    <property type="entry name" value="POLY(A) RNA POLYMERASE"/>
    <property type="match status" value="1"/>
</dbReference>
<keyword evidence="4" id="KW-1185">Reference proteome</keyword>
<feature type="region of interest" description="Disordered" evidence="1">
    <location>
        <begin position="694"/>
        <end position="802"/>
    </location>
</feature>
<dbReference type="Pfam" id="PF22600">
    <property type="entry name" value="MTPAP-like_central"/>
    <property type="match status" value="1"/>
</dbReference>
<feature type="compositionally biased region" description="Basic and acidic residues" evidence="1">
    <location>
        <begin position="1002"/>
        <end position="1031"/>
    </location>
</feature>
<feature type="compositionally biased region" description="Basic and acidic residues" evidence="1">
    <location>
        <begin position="982"/>
        <end position="995"/>
    </location>
</feature>
<dbReference type="EMBL" id="JALJOT010000013">
    <property type="protein sequence ID" value="KAK9904274.1"/>
    <property type="molecule type" value="Genomic_DNA"/>
</dbReference>
<sequence length="1055" mass="113323">MIKKYRAQPDVLAGVSQLERRTFNRSLAFSTDEWIKETKRKNTILLYAVDTKSSKDAGAAARQVRVDSNGAAGRAELQTQGSGQGSKRPGEEAQLGLGRACSKRAKVALALDQRVTLSFRMPRVNPECAARLEKEIVEFVSNVAPTWEESNLRDAALGRVQCACAMMHLSDVYPFGSKASGLELWNSDIDVVVLGIMEPSRDNLGYTADEKAPVNDVLGKIVQQLRRSNKGVRKTFHIRHSRVPIIKCTTVEGVDVDVSVNGDRGIRAAHFLIEQQAKRPALRPLILLIKAVLKVLGLGDVSQGGLGSFSLANMVIAHLQEEEKVGRDNENLSVSLLAFLLRYGTHFNYDQHVVAIGRGGIVPKTAIPGAEPSQTHMGTRIFVEDADTLREIAGGTYHMDSVKEVFRAAAATLEPLLSNSNGGLPGKAGAGSILEQLFPVRKALSRVPLPVDLPAPLPNPLKGPSLQPDRNAGRLPSAGKASRKSPAGKATEDLYKIYSQLPPSTEPGTRVANTAVFLDPSFRKIMLEWARPKLSEVAADRLVLRSNPDVRHVAETPLGSAVDLSVTGVADDETVQVLLVKVPGWLEPHIDGPPYVVISSADDAPREAAGELVEAVGVWLLTDGITATRFPQPGQLKGTLGAQLENGHLFFSHAELRRFWAEEAASEALSETDSLLAADEEGLEHLQVQKGGADMGFFGSAPPSRAAKLKQSNAISQDGASEPQAALPADSRQGQDTGPQAEASAAAEDRGRWGEQAQLPNRAVDGQAEEAEERGRWGEGSDSEAGQQGAAGKSTAALPAPVSLPLDVSVDRGEWRARQSLSGAPALMAALPPHLGVRLEFGSVHEERPSATGRAPEQNWAAKPGVSNSKQQPSGEPSSAAGRQPPPSQGDGEKAGTERRWSSEWPALGRREAKPGRRVEAALDRSGRSSRDRAGDSSERGRNGSRKPGPRERARERARGSDHGRFKDRPEKATLGSFMRDGGSRAERKRGDDRPSIAARSDSARRSSPGRREEHRSKNAHEGGRLKDAGPSRRSATPPLMAQVNADDLPPHLCK</sequence>
<feature type="compositionally biased region" description="Basic and acidic residues" evidence="1">
    <location>
        <begin position="909"/>
        <end position="942"/>
    </location>
</feature>
<feature type="domain" description="Poly(A) RNA polymerase mitochondrial-like central palm" evidence="2">
    <location>
        <begin position="132"/>
        <end position="272"/>
    </location>
</feature>
<gene>
    <name evidence="3" type="ORF">WJX75_008226</name>
</gene>
<feature type="region of interest" description="Disordered" evidence="1">
    <location>
        <begin position="455"/>
        <end position="488"/>
    </location>
</feature>
<proteinExistence type="predicted"/>
<organism evidence="3 4">
    <name type="scientific">Coccomyxa subellipsoidea</name>
    <dbReference type="NCBI Taxonomy" id="248742"/>
    <lineage>
        <taxon>Eukaryota</taxon>
        <taxon>Viridiplantae</taxon>
        <taxon>Chlorophyta</taxon>
        <taxon>core chlorophytes</taxon>
        <taxon>Trebouxiophyceae</taxon>
        <taxon>Trebouxiophyceae incertae sedis</taxon>
        <taxon>Coccomyxaceae</taxon>
        <taxon>Coccomyxa</taxon>
    </lineage>
</organism>
<feature type="compositionally biased region" description="Basic and acidic residues" evidence="1">
    <location>
        <begin position="891"/>
        <end position="902"/>
    </location>
</feature>
<dbReference type="Gene3D" id="1.10.1410.10">
    <property type="match status" value="1"/>
</dbReference>
<dbReference type="SUPFAM" id="SSF81301">
    <property type="entry name" value="Nucleotidyltransferase"/>
    <property type="match status" value="1"/>
</dbReference>
<feature type="region of interest" description="Disordered" evidence="1">
    <location>
        <begin position="68"/>
        <end position="95"/>
    </location>
</feature>
<evidence type="ECO:0000256" key="1">
    <source>
        <dbReference type="SAM" id="MobiDB-lite"/>
    </source>
</evidence>
<dbReference type="InterPro" id="IPR043519">
    <property type="entry name" value="NT_sf"/>
</dbReference>
<feature type="compositionally biased region" description="Polar residues" evidence="1">
    <location>
        <begin position="866"/>
        <end position="877"/>
    </location>
</feature>
<feature type="region of interest" description="Disordered" evidence="1">
    <location>
        <begin position="842"/>
        <end position="1055"/>
    </location>
</feature>
<feature type="compositionally biased region" description="Basic and acidic residues" evidence="1">
    <location>
        <begin position="949"/>
        <end position="972"/>
    </location>
</feature>
<protein>
    <recommendedName>
        <fullName evidence="2">Poly(A) RNA polymerase mitochondrial-like central palm domain-containing protein</fullName>
    </recommendedName>
</protein>
<dbReference type="InterPro" id="IPR045862">
    <property type="entry name" value="Trf4-like"/>
</dbReference>
<comment type="caution">
    <text evidence="3">The sequence shown here is derived from an EMBL/GenBank/DDBJ whole genome shotgun (WGS) entry which is preliminary data.</text>
</comment>
<dbReference type="CDD" id="cd05402">
    <property type="entry name" value="NT_PAP_TUTase"/>
    <property type="match status" value="1"/>
</dbReference>
<accession>A0ABR2YFV4</accession>
<name>A0ABR2YFV4_9CHLO</name>
<evidence type="ECO:0000313" key="3">
    <source>
        <dbReference type="EMBL" id="KAK9904274.1"/>
    </source>
</evidence>
<dbReference type="Proteomes" id="UP001491310">
    <property type="component" value="Unassembled WGS sequence"/>
</dbReference>
<dbReference type="SUPFAM" id="SSF81631">
    <property type="entry name" value="PAP/OAS1 substrate-binding domain"/>
    <property type="match status" value="1"/>
</dbReference>
<evidence type="ECO:0000313" key="4">
    <source>
        <dbReference type="Proteomes" id="UP001491310"/>
    </source>
</evidence>
<dbReference type="PANTHER" id="PTHR23092:SF15">
    <property type="entry name" value="INACTIVE NON-CANONICAL POLY(A) RNA POLYMERASE PROTEIN TRF4-2-RELATED"/>
    <property type="match status" value="1"/>
</dbReference>